<dbReference type="InterPro" id="IPR010982">
    <property type="entry name" value="Lambda_DNA-bd_dom_sf"/>
</dbReference>
<evidence type="ECO:0000313" key="2">
    <source>
        <dbReference type="EMBL" id="GES03042.1"/>
    </source>
</evidence>
<keyword evidence="3" id="KW-1185">Reference proteome</keyword>
<dbReference type="InterPro" id="IPR043917">
    <property type="entry name" value="DUF5753"/>
</dbReference>
<dbReference type="GO" id="GO:0003677">
    <property type="term" value="F:DNA binding"/>
    <property type="evidence" value="ECO:0007669"/>
    <property type="project" value="InterPro"/>
</dbReference>
<dbReference type="Proteomes" id="UP000334990">
    <property type="component" value="Unassembled WGS sequence"/>
</dbReference>
<dbReference type="Pfam" id="PF19054">
    <property type="entry name" value="DUF5753"/>
    <property type="match status" value="1"/>
</dbReference>
<dbReference type="AlphaFoldDB" id="A0A5M3W4T4"/>
<dbReference type="InterPro" id="IPR001387">
    <property type="entry name" value="Cro/C1-type_HTH"/>
</dbReference>
<accession>A0A5M3W4T4</accession>
<evidence type="ECO:0000313" key="3">
    <source>
        <dbReference type="Proteomes" id="UP000334990"/>
    </source>
</evidence>
<protein>
    <submittedName>
        <fullName evidence="2">Transcriptional regulator</fullName>
    </submittedName>
</protein>
<gene>
    <name evidence="2" type="ORF">Acor_51080</name>
</gene>
<dbReference type="SUPFAM" id="SSF47413">
    <property type="entry name" value="lambda repressor-like DNA-binding domains"/>
    <property type="match status" value="1"/>
</dbReference>
<dbReference type="Pfam" id="PF13560">
    <property type="entry name" value="HTH_31"/>
    <property type="match status" value="1"/>
</dbReference>
<dbReference type="PROSITE" id="PS50943">
    <property type="entry name" value="HTH_CROC1"/>
    <property type="match status" value="1"/>
</dbReference>
<evidence type="ECO:0000259" key="1">
    <source>
        <dbReference type="PROSITE" id="PS50943"/>
    </source>
</evidence>
<dbReference type="CDD" id="cd00093">
    <property type="entry name" value="HTH_XRE"/>
    <property type="match status" value="1"/>
</dbReference>
<organism evidence="2 3">
    <name type="scientific">Acrocarpospora corrugata</name>
    <dbReference type="NCBI Taxonomy" id="35763"/>
    <lineage>
        <taxon>Bacteria</taxon>
        <taxon>Bacillati</taxon>
        <taxon>Actinomycetota</taxon>
        <taxon>Actinomycetes</taxon>
        <taxon>Streptosporangiales</taxon>
        <taxon>Streptosporangiaceae</taxon>
        <taxon>Acrocarpospora</taxon>
    </lineage>
</organism>
<dbReference type="RefSeq" id="WP_281353261.1">
    <property type="nucleotide sequence ID" value="NZ_BAAABN010000035.1"/>
</dbReference>
<feature type="domain" description="HTH cro/C1-type" evidence="1">
    <location>
        <begin position="20"/>
        <end position="78"/>
    </location>
</feature>
<reference evidence="2 3" key="1">
    <citation type="submission" date="2019-10" db="EMBL/GenBank/DDBJ databases">
        <title>Whole genome shotgun sequence of Acrocarpospora corrugata NBRC 13972.</title>
        <authorList>
            <person name="Ichikawa N."/>
            <person name="Kimura A."/>
            <person name="Kitahashi Y."/>
            <person name="Komaki H."/>
            <person name="Oguchi A."/>
        </authorList>
    </citation>
    <scope>NUCLEOTIDE SEQUENCE [LARGE SCALE GENOMIC DNA]</scope>
    <source>
        <strain evidence="2 3">NBRC 13972</strain>
    </source>
</reference>
<dbReference type="Gene3D" id="1.10.260.40">
    <property type="entry name" value="lambda repressor-like DNA-binding domains"/>
    <property type="match status" value="1"/>
</dbReference>
<comment type="caution">
    <text evidence="2">The sequence shown here is derived from an EMBL/GenBank/DDBJ whole genome shotgun (WGS) entry which is preliminary data.</text>
</comment>
<proteinExistence type="predicted"/>
<name>A0A5M3W4T4_9ACTN</name>
<dbReference type="EMBL" id="BLAD01000064">
    <property type="protein sequence ID" value="GES03042.1"/>
    <property type="molecule type" value="Genomic_DNA"/>
</dbReference>
<sequence length="292" mass="32910">MHSSPSSSAQAARVRLGGQLRELREAARMSGREFARAAGWASPSLVTMLEKGQRSISADHVRLWCAICAAPGHRTAELLAEQVNVAGMWLTHTQLNRAGLKARQERLRDKYWHVRLHRVYQTKVIPGLLQTTAMMTEYLTQARREQHLELDDVAEAVAARAERQRCLERPDARWMFILEEDVLWFWPGPLEAHRAQLQFLLESLRRPTVTIGIIPRGIHRNGVSPEESFTMSDETVVSVELVSGYLSLTQPIEIRQYGEAWGRLLSLAVHGDGARNLITGAIDGLDRLIARV</sequence>